<evidence type="ECO:0000313" key="2">
    <source>
        <dbReference type="Proteomes" id="UP001145742"/>
    </source>
</evidence>
<evidence type="ECO:0000313" key="1">
    <source>
        <dbReference type="EMBL" id="KAJ7426014.1"/>
    </source>
</evidence>
<gene>
    <name evidence="1" type="ORF">WISP_19695</name>
</gene>
<accession>A0ABQ9DNR4</accession>
<organism evidence="1 2">
    <name type="scientific">Willisornis vidua</name>
    <name type="common">Xingu scale-backed antbird</name>
    <dbReference type="NCBI Taxonomy" id="1566151"/>
    <lineage>
        <taxon>Eukaryota</taxon>
        <taxon>Metazoa</taxon>
        <taxon>Chordata</taxon>
        <taxon>Craniata</taxon>
        <taxon>Vertebrata</taxon>
        <taxon>Euteleostomi</taxon>
        <taxon>Archelosauria</taxon>
        <taxon>Archosauria</taxon>
        <taxon>Dinosauria</taxon>
        <taxon>Saurischia</taxon>
        <taxon>Theropoda</taxon>
        <taxon>Coelurosauria</taxon>
        <taxon>Aves</taxon>
        <taxon>Neognathae</taxon>
        <taxon>Neoaves</taxon>
        <taxon>Telluraves</taxon>
        <taxon>Australaves</taxon>
        <taxon>Passeriformes</taxon>
        <taxon>Thamnophilidae</taxon>
        <taxon>Willisornis</taxon>
    </lineage>
</organism>
<sequence>MSISVLLPTQSSADYQGIAALQDTVYTNQFQLCHQIVPGNAVMVLLSKWALQVTSVSFVTLTTFTALYNPIDISTGVLCSYTTSSENISKLTFFVLEFLAKQAAFPLLPPSSSFFDFITMTCGMELLVLSVKKSMFWA</sequence>
<comment type="caution">
    <text evidence="1">The sequence shown here is derived from an EMBL/GenBank/DDBJ whole genome shotgun (WGS) entry which is preliminary data.</text>
</comment>
<keyword evidence="2" id="KW-1185">Reference proteome</keyword>
<dbReference type="EMBL" id="WHWB01032359">
    <property type="protein sequence ID" value="KAJ7426014.1"/>
    <property type="molecule type" value="Genomic_DNA"/>
</dbReference>
<reference evidence="1" key="1">
    <citation type="submission" date="2019-10" db="EMBL/GenBank/DDBJ databases">
        <authorList>
            <person name="Soares A.E.R."/>
            <person name="Aleixo A."/>
            <person name="Schneider P."/>
            <person name="Miyaki C.Y."/>
            <person name="Schneider M.P."/>
            <person name="Mello C."/>
            <person name="Vasconcelos A.T.R."/>
        </authorList>
    </citation>
    <scope>NUCLEOTIDE SEQUENCE</scope>
    <source>
        <tissue evidence="1">Muscle</tissue>
    </source>
</reference>
<protein>
    <submittedName>
        <fullName evidence="1">Uncharacterized protein</fullName>
    </submittedName>
</protein>
<proteinExistence type="predicted"/>
<dbReference type="Proteomes" id="UP001145742">
    <property type="component" value="Unassembled WGS sequence"/>
</dbReference>
<name>A0ABQ9DNR4_9PASS</name>